<evidence type="ECO:0000256" key="5">
    <source>
        <dbReference type="ARBA" id="ARBA00015611"/>
    </source>
</evidence>
<dbReference type="GO" id="GO:0042277">
    <property type="term" value="F:peptide binding"/>
    <property type="evidence" value="ECO:0007669"/>
    <property type="project" value="TreeGrafter"/>
</dbReference>
<dbReference type="GO" id="GO:0005737">
    <property type="term" value="C:cytoplasm"/>
    <property type="evidence" value="ECO:0007669"/>
    <property type="project" value="TreeGrafter"/>
</dbReference>
<dbReference type="SUPFAM" id="SSF63737">
    <property type="entry name" value="Leukotriene A4 hydrolase N-terminal domain"/>
    <property type="match status" value="1"/>
</dbReference>
<reference evidence="14 15" key="1">
    <citation type="submission" date="2020-10" db="EMBL/GenBank/DDBJ databases">
        <title>Connecting structure to function with the recovery of over 1000 high-quality activated sludge metagenome-assembled genomes encoding full-length rRNA genes using long-read sequencing.</title>
        <authorList>
            <person name="Singleton C.M."/>
            <person name="Petriglieri F."/>
            <person name="Kristensen J.M."/>
            <person name="Kirkegaard R.H."/>
            <person name="Michaelsen T.Y."/>
            <person name="Andersen M.H."/>
            <person name="Karst S.M."/>
            <person name="Dueholm M.S."/>
            <person name="Nielsen P.H."/>
            <person name="Albertsen M."/>
        </authorList>
    </citation>
    <scope>NUCLEOTIDE SEQUENCE [LARGE SCALE GENOMIC DNA]</scope>
    <source>
        <strain evidence="14">Ribe_18-Q3-R11-54_MAXAC.273</strain>
    </source>
</reference>
<dbReference type="EC" id="3.4.11.2" evidence="4"/>
<evidence type="ECO:0000256" key="3">
    <source>
        <dbReference type="ARBA" id="ARBA00010136"/>
    </source>
</evidence>
<dbReference type="GO" id="GO:0043171">
    <property type="term" value="P:peptide catabolic process"/>
    <property type="evidence" value="ECO:0007669"/>
    <property type="project" value="TreeGrafter"/>
</dbReference>
<evidence type="ECO:0000256" key="10">
    <source>
        <dbReference type="ARBA" id="ARBA00022833"/>
    </source>
</evidence>
<keyword evidence="11" id="KW-0482">Metalloprotease</keyword>
<dbReference type="Gene3D" id="1.10.390.10">
    <property type="entry name" value="Neutral Protease Domain 2"/>
    <property type="match status" value="1"/>
</dbReference>
<evidence type="ECO:0000256" key="2">
    <source>
        <dbReference type="ARBA" id="ARBA00001947"/>
    </source>
</evidence>
<dbReference type="PANTHER" id="PTHR11533:SF174">
    <property type="entry name" value="PUROMYCIN-SENSITIVE AMINOPEPTIDASE-RELATED"/>
    <property type="match status" value="1"/>
</dbReference>
<evidence type="ECO:0000256" key="7">
    <source>
        <dbReference type="ARBA" id="ARBA00022670"/>
    </source>
</evidence>
<organism evidence="14 15">
    <name type="scientific">Candidatus Opimibacter skivensis</name>
    <dbReference type="NCBI Taxonomy" id="2982028"/>
    <lineage>
        <taxon>Bacteria</taxon>
        <taxon>Pseudomonadati</taxon>
        <taxon>Bacteroidota</taxon>
        <taxon>Saprospiria</taxon>
        <taxon>Saprospirales</taxon>
        <taxon>Saprospiraceae</taxon>
        <taxon>Candidatus Opimibacter</taxon>
    </lineage>
</organism>
<dbReference type="PRINTS" id="PR00756">
    <property type="entry name" value="ALADIPTASE"/>
</dbReference>
<dbReference type="Pfam" id="PF18962">
    <property type="entry name" value="Por_Secre_tail"/>
    <property type="match status" value="1"/>
</dbReference>
<evidence type="ECO:0000313" key="14">
    <source>
        <dbReference type="EMBL" id="MBK9981976.1"/>
    </source>
</evidence>
<dbReference type="GO" id="GO:0016020">
    <property type="term" value="C:membrane"/>
    <property type="evidence" value="ECO:0007669"/>
    <property type="project" value="TreeGrafter"/>
</dbReference>
<evidence type="ECO:0000256" key="6">
    <source>
        <dbReference type="ARBA" id="ARBA00022438"/>
    </source>
</evidence>
<dbReference type="Pfam" id="PF01433">
    <property type="entry name" value="Peptidase_M1"/>
    <property type="match status" value="1"/>
</dbReference>
<dbReference type="InterPro" id="IPR001930">
    <property type="entry name" value="Peptidase_M1"/>
</dbReference>
<feature type="domain" description="Secretion system C-terminal sorting" evidence="13">
    <location>
        <begin position="533"/>
        <end position="594"/>
    </location>
</feature>
<dbReference type="PANTHER" id="PTHR11533">
    <property type="entry name" value="PROTEASE M1 ZINC METALLOPROTEASE"/>
    <property type="match status" value="1"/>
</dbReference>
<comment type="similarity">
    <text evidence="3">Belongs to the peptidase M1 family.</text>
</comment>
<evidence type="ECO:0000259" key="12">
    <source>
        <dbReference type="Pfam" id="PF01433"/>
    </source>
</evidence>
<evidence type="ECO:0000256" key="4">
    <source>
        <dbReference type="ARBA" id="ARBA00012564"/>
    </source>
</evidence>
<dbReference type="Gene3D" id="2.60.40.1730">
    <property type="entry name" value="tricorn interacting facor f3 domain"/>
    <property type="match status" value="1"/>
</dbReference>
<dbReference type="AlphaFoldDB" id="A0A9D7STG1"/>
<gene>
    <name evidence="14" type="ORF">IPP15_06040</name>
</gene>
<dbReference type="GO" id="GO:0006508">
    <property type="term" value="P:proteolysis"/>
    <property type="evidence" value="ECO:0007669"/>
    <property type="project" value="UniProtKB-KW"/>
</dbReference>
<evidence type="ECO:0000256" key="11">
    <source>
        <dbReference type="ARBA" id="ARBA00023049"/>
    </source>
</evidence>
<dbReference type="GO" id="GO:0005615">
    <property type="term" value="C:extracellular space"/>
    <property type="evidence" value="ECO:0007669"/>
    <property type="project" value="TreeGrafter"/>
</dbReference>
<comment type="cofactor">
    <cofactor evidence="2">
        <name>Zn(2+)</name>
        <dbReference type="ChEBI" id="CHEBI:29105"/>
    </cofactor>
</comment>
<feature type="domain" description="Peptidase M1 membrane alanine aminopeptidase" evidence="12">
    <location>
        <begin position="280"/>
        <end position="424"/>
    </location>
</feature>
<comment type="caution">
    <text evidence="14">The sequence shown here is derived from an EMBL/GenBank/DDBJ whole genome shotgun (WGS) entry which is preliminary data.</text>
</comment>
<evidence type="ECO:0000313" key="15">
    <source>
        <dbReference type="Proteomes" id="UP000808337"/>
    </source>
</evidence>
<keyword evidence="10" id="KW-0862">Zinc</keyword>
<dbReference type="CDD" id="cd09603">
    <property type="entry name" value="M1_APN_like"/>
    <property type="match status" value="1"/>
</dbReference>
<evidence type="ECO:0000256" key="8">
    <source>
        <dbReference type="ARBA" id="ARBA00022723"/>
    </source>
</evidence>
<dbReference type="GO" id="GO:0016285">
    <property type="term" value="F:alanyl aminopeptidase activity"/>
    <property type="evidence" value="ECO:0007669"/>
    <property type="project" value="UniProtKB-EC"/>
</dbReference>
<keyword evidence="9" id="KW-0378">Hydrolase</keyword>
<dbReference type="GO" id="GO:0008270">
    <property type="term" value="F:zinc ion binding"/>
    <property type="evidence" value="ECO:0007669"/>
    <property type="project" value="InterPro"/>
</dbReference>
<proteinExistence type="inferred from homology"/>
<keyword evidence="7" id="KW-0645">Protease</keyword>
<name>A0A9D7STG1_9BACT</name>
<dbReference type="InterPro" id="IPR026444">
    <property type="entry name" value="Secre_tail"/>
</dbReference>
<dbReference type="GO" id="GO:0070006">
    <property type="term" value="F:metalloaminopeptidase activity"/>
    <property type="evidence" value="ECO:0007669"/>
    <property type="project" value="TreeGrafter"/>
</dbReference>
<dbReference type="InterPro" id="IPR050344">
    <property type="entry name" value="Peptidase_M1_aminopeptidases"/>
</dbReference>
<dbReference type="InterPro" id="IPR014782">
    <property type="entry name" value="Peptidase_M1_dom"/>
</dbReference>
<evidence type="ECO:0000256" key="9">
    <source>
        <dbReference type="ARBA" id="ARBA00022801"/>
    </source>
</evidence>
<dbReference type="InterPro" id="IPR027268">
    <property type="entry name" value="Peptidase_M4/M1_CTD_sf"/>
</dbReference>
<dbReference type="NCBIfam" id="TIGR04183">
    <property type="entry name" value="Por_Secre_tail"/>
    <property type="match status" value="1"/>
</dbReference>
<protein>
    <recommendedName>
        <fullName evidence="5">Aminopeptidase N</fullName>
        <ecNumber evidence="4">3.4.11.2</ecNumber>
    </recommendedName>
</protein>
<comment type="catalytic activity">
    <reaction evidence="1">
        <text>Release of an N-terminal amino acid, Xaa-|-Yaa- from a peptide, amide or arylamide. Xaa is preferably Ala, but may be most amino acids including Pro (slow action). When a terminal hydrophobic residue is followed by a prolyl residue, the two may be released as an intact Xaa-Pro dipeptide.</text>
        <dbReference type="EC" id="3.4.11.2"/>
    </reaction>
</comment>
<dbReference type="Proteomes" id="UP000808337">
    <property type="component" value="Unassembled WGS sequence"/>
</dbReference>
<keyword evidence="6" id="KW-0031">Aminopeptidase</keyword>
<evidence type="ECO:0000256" key="1">
    <source>
        <dbReference type="ARBA" id="ARBA00000098"/>
    </source>
</evidence>
<accession>A0A9D7STG1</accession>
<dbReference type="SUPFAM" id="SSF55486">
    <property type="entry name" value="Metalloproteases ('zincins'), catalytic domain"/>
    <property type="match status" value="1"/>
</dbReference>
<dbReference type="InterPro" id="IPR042097">
    <property type="entry name" value="Aminopeptidase_N-like_N_sf"/>
</dbReference>
<dbReference type="EMBL" id="JADKGY010000001">
    <property type="protein sequence ID" value="MBK9981976.1"/>
    <property type="molecule type" value="Genomic_DNA"/>
</dbReference>
<evidence type="ECO:0000259" key="13">
    <source>
        <dbReference type="Pfam" id="PF18962"/>
    </source>
</evidence>
<keyword evidence="8" id="KW-0479">Metal-binding</keyword>
<sequence length="603" mass="68495">MFYTLTGFSQPGSRNIAAAETDVTYQEMHVEIDPAINRVDGEITYFFSSRIDHLSRFVLDYADGLSVNYIKRGNSDLTYTHADNLITIDLGKDLHMDEKDTILISFSSVNALKQEMHAGVPVISTDLDLATLWYPGKKDLIDKIDSVDLYITTPLGQRVASNGVLVNVTEGNARLFHHWKHRYPIATTYLLNLAITNYTEVKDSVLLSDGTTMPILYYLYPESVASLTPVVSVTPDVLQFFESRFGPYPFSKEKFGYAQYTFGGALEVQTMPFMGFFNLDVIAHEMAHQWFGDMVTFGSWSDIWLSEGMAEYLSGLATEALKPTDWNGVKLSKINSITSMPGGSVFVKDTNDLSVIFDSRLTYNKGFYLAHMLRWIVGDSLFFEGCRQYLNDPKLRHGFARTADFQHHMEEVSGKDLNEFFSDWLYGEGFPSYTLTWNQVQDSVIVWVDQTQSDPSVSFFEMPIQVQAFRFGIVADTVFNNTYNHQRFSMYVRNINVSQLIFDPNKWILSNFNKIIKGTVAVGDVPNEDPIVIYPNPASQFIEIANASSIDEVEIAGITGIYKQQEVKDGKVDIRELLPGYYIIRLRDRDHDKVSIRSLIIQH</sequence>